<dbReference type="RefSeq" id="WP_148973966.1">
    <property type="nucleotide sequence ID" value="NZ_JBNIKU010000009.1"/>
</dbReference>
<evidence type="ECO:0000313" key="2">
    <source>
        <dbReference type="Proteomes" id="UP000322139"/>
    </source>
</evidence>
<dbReference type="AlphaFoldDB" id="A0A5D4RIG7"/>
<reference evidence="1 2" key="1">
    <citation type="submission" date="2019-08" db="EMBL/GenBank/DDBJ databases">
        <title>Bacillus genomes from the desert of Cuatro Cienegas, Coahuila.</title>
        <authorList>
            <person name="Olmedo-Alvarez G."/>
        </authorList>
    </citation>
    <scope>NUCLEOTIDE SEQUENCE [LARGE SCALE GENOMIC DNA]</scope>
    <source>
        <strain evidence="1 2">CH446_14T</strain>
    </source>
</reference>
<name>A0A5D4RIG7_9BACI</name>
<dbReference type="InterPro" id="IPR020393">
    <property type="entry name" value="Uncharacterised_YusU"/>
</dbReference>
<evidence type="ECO:0000313" key="1">
    <source>
        <dbReference type="EMBL" id="TYS50141.1"/>
    </source>
</evidence>
<comment type="caution">
    <text evidence="1">The sequence shown here is derived from an EMBL/GenBank/DDBJ whole genome shotgun (WGS) entry which is preliminary data.</text>
</comment>
<dbReference type="Pfam" id="PF10835">
    <property type="entry name" value="DUF2573"/>
    <property type="match status" value="1"/>
</dbReference>
<accession>A0A5D4RIG7</accession>
<dbReference type="Proteomes" id="UP000322139">
    <property type="component" value="Unassembled WGS sequence"/>
</dbReference>
<organism evidence="1 2">
    <name type="scientific">Bacillus infantis</name>
    <dbReference type="NCBI Taxonomy" id="324767"/>
    <lineage>
        <taxon>Bacteria</taxon>
        <taxon>Bacillati</taxon>
        <taxon>Bacillota</taxon>
        <taxon>Bacilli</taxon>
        <taxon>Bacillales</taxon>
        <taxon>Bacillaceae</taxon>
        <taxon>Bacillus</taxon>
    </lineage>
</organism>
<dbReference type="EMBL" id="VTER01000003">
    <property type="protein sequence ID" value="TYS50141.1"/>
    <property type="molecule type" value="Genomic_DNA"/>
</dbReference>
<proteinExistence type="predicted"/>
<gene>
    <name evidence="1" type="ORF">FZD51_06200</name>
</gene>
<sequence>MDPKFKEEIEGLYSKYTELLVGEANEEMTEKVKIWILYNHIAKSMPALARHWNGTCPESKESVKKLIMEIKELNEAKRKEENSRSD</sequence>
<protein>
    <submittedName>
        <fullName evidence="1">DUF2573 family protein</fullName>
    </submittedName>
</protein>